<feature type="transmembrane region" description="Helical" evidence="1">
    <location>
        <begin position="78"/>
        <end position="100"/>
    </location>
</feature>
<reference evidence="2 3" key="1">
    <citation type="journal article" date="2014" name="BMC Genomics">
        <title>Comparative genome sequencing reveals chemotype-specific gene clusters in the toxigenic black mold Stachybotrys.</title>
        <authorList>
            <person name="Semeiks J."/>
            <person name="Borek D."/>
            <person name="Otwinowski Z."/>
            <person name="Grishin N.V."/>
        </authorList>
    </citation>
    <scope>NUCLEOTIDE SEQUENCE [LARGE SCALE GENOMIC DNA]</scope>
    <source>
        <strain evidence="2 3">IBT 40285</strain>
    </source>
</reference>
<dbReference type="OrthoDB" id="10629540at2759"/>
<accession>A0A084QM24</accession>
<dbReference type="AlphaFoldDB" id="A0A084QM24"/>
<feature type="transmembrane region" description="Helical" evidence="1">
    <location>
        <begin position="112"/>
        <end position="134"/>
    </location>
</feature>
<evidence type="ECO:0000313" key="3">
    <source>
        <dbReference type="Proteomes" id="UP000028524"/>
    </source>
</evidence>
<keyword evidence="1" id="KW-0472">Membrane</keyword>
<sequence length="193" mass="21142">MKAKTVNVSLANPIFLEYAFSGLSSLPNMTTGINYALVTKNWLDASHKSGGDAVDLSPTSSGFVPILRTFITKRPAFFAIRLLISVFKGRFMPGAILMAACSYVSRELFTPLAAFWSTLHIARVISALLVAGFLEMRGIEERVGWFRLLSLSRVPFTVILRVISLINLLASPISTKLPYGAGPDSASMRRPSW</sequence>
<keyword evidence="1" id="KW-1133">Transmembrane helix</keyword>
<dbReference type="Proteomes" id="UP000028524">
    <property type="component" value="Unassembled WGS sequence"/>
</dbReference>
<keyword evidence="3" id="KW-1185">Reference proteome</keyword>
<name>A0A084QM24_STAC4</name>
<evidence type="ECO:0000313" key="2">
    <source>
        <dbReference type="EMBL" id="KFA65009.1"/>
    </source>
</evidence>
<evidence type="ECO:0000256" key="1">
    <source>
        <dbReference type="SAM" id="Phobius"/>
    </source>
</evidence>
<protein>
    <submittedName>
        <fullName evidence="2">Uncharacterized protein</fullName>
    </submittedName>
</protein>
<dbReference type="InParanoid" id="A0A084QM24"/>
<dbReference type="EMBL" id="KL660624">
    <property type="protein sequence ID" value="KFA65009.1"/>
    <property type="molecule type" value="Genomic_DNA"/>
</dbReference>
<dbReference type="HOGENOM" id="CLU_1409649_0_0_1"/>
<organism evidence="2 3">
    <name type="scientific">Stachybotrys chlorohalonatus (strain IBT 40285)</name>
    <dbReference type="NCBI Taxonomy" id="1283841"/>
    <lineage>
        <taxon>Eukaryota</taxon>
        <taxon>Fungi</taxon>
        <taxon>Dikarya</taxon>
        <taxon>Ascomycota</taxon>
        <taxon>Pezizomycotina</taxon>
        <taxon>Sordariomycetes</taxon>
        <taxon>Hypocreomycetidae</taxon>
        <taxon>Hypocreales</taxon>
        <taxon>Stachybotryaceae</taxon>
        <taxon>Stachybotrys</taxon>
    </lineage>
</organism>
<gene>
    <name evidence="2" type="ORF">S40285_09367</name>
</gene>
<proteinExistence type="predicted"/>
<keyword evidence="1" id="KW-0812">Transmembrane</keyword>